<proteinExistence type="predicted"/>
<reference evidence="1" key="2">
    <citation type="submission" date="2023-08" db="EMBL/GenBank/DDBJ databases">
        <title>Mucin Metabolism Genes Underlie the Key Renovations of Bacteroides xylanisolvens Genomes in Captive Great Apes.</title>
        <authorList>
            <person name="Nishida A.H."/>
        </authorList>
    </citation>
    <scope>NUCLEOTIDE SEQUENCE</scope>
    <source>
        <strain evidence="1">P19.10B</strain>
    </source>
</reference>
<reference evidence="4 5" key="1">
    <citation type="submission" date="2016-10" db="EMBL/GenBank/DDBJ databases">
        <authorList>
            <person name="de Groot N.N."/>
        </authorList>
    </citation>
    <scope>NUCLEOTIDE SEQUENCE [LARGE SCALE GENOMIC DNA]</scope>
    <source>
        <strain evidence="3 5">NLAE-zl-C202</strain>
        <strain evidence="2 4">NLAE-zl-G339</strain>
    </source>
</reference>
<evidence type="ECO:0000313" key="2">
    <source>
        <dbReference type="EMBL" id="SEB15056.1"/>
    </source>
</evidence>
<organism evidence="2 4">
    <name type="scientific">Bacteroides xylanisolvens</name>
    <dbReference type="NCBI Taxonomy" id="371601"/>
    <lineage>
        <taxon>Bacteria</taxon>
        <taxon>Pseudomonadati</taxon>
        <taxon>Bacteroidota</taxon>
        <taxon>Bacteroidia</taxon>
        <taxon>Bacteroidales</taxon>
        <taxon>Bacteroidaceae</taxon>
        <taxon>Bacteroides</taxon>
    </lineage>
</organism>
<dbReference type="Proteomes" id="UP001197958">
    <property type="component" value="Unassembled WGS sequence"/>
</dbReference>
<gene>
    <name evidence="1" type="ORF">LDZ35_19385</name>
    <name evidence="2" type="ORF">SAMN04487924_1398</name>
    <name evidence="3" type="ORF">SAMN05216250_1409</name>
</gene>
<evidence type="ECO:0008006" key="6">
    <source>
        <dbReference type="Google" id="ProtNLM"/>
    </source>
</evidence>
<dbReference type="AlphaFoldDB" id="A0A1H4GZY8"/>
<dbReference type="EMBL" id="FNRP01000039">
    <property type="protein sequence ID" value="SEB15056.1"/>
    <property type="molecule type" value="Genomic_DNA"/>
</dbReference>
<dbReference type="RefSeq" id="WP_074708590.1">
    <property type="nucleotide sequence ID" value="NZ_CP183042.1"/>
</dbReference>
<evidence type="ECO:0000313" key="3">
    <source>
        <dbReference type="EMBL" id="SFN61267.1"/>
    </source>
</evidence>
<evidence type="ECO:0000313" key="4">
    <source>
        <dbReference type="Proteomes" id="UP000183040"/>
    </source>
</evidence>
<dbReference type="EMBL" id="JAIWWW010000043">
    <property type="protein sequence ID" value="MCA4525366.1"/>
    <property type="molecule type" value="Genomic_DNA"/>
</dbReference>
<protein>
    <recommendedName>
        <fullName evidence="6">Asparagine synthase</fullName>
    </recommendedName>
</protein>
<accession>A0A1H4GZY8</accession>
<sequence>MSKMFLTNSEYLYSSFKRDISKSPYKLLFEYAHNNIYALTTQKISVENQNALLLHDGFVIENGTIVYNKKNDITILEDIFQAYNANINAIRNDTLGNYVLGIFKEDVLTVFTEQSNCYDVFYYVDNDIWAISSSLYDLVEPLKEKLSINKLNVLEWFSRHAILNDETVFNEIKRLSGEQCIQIINDQFSIKELGLPIKKITSENYANNILEIASIMKSDAEIFSNCLGDPTLGATGGLDSRMCLAAFLAAGSKPKLTYGLGNSILAISKKEDKEIDKLFSDKFHLTFEEYPWNETLPLDKYWDYYTSLYGDGIFVYQGCDDAMKYFENPCEPYVIYGYWGELYRETDWITKCKKDVITVEEFLDGWYYESQNRNIIDSYPDLKLHIKNKIINICSKYGLNPKAINKDDIFYFYMEYRRRADVHTVNLLNRMKYCHYLMSEFEIVRRAYVPINKKLSAKFMLEILSELYSESLEIPFFSHCKKQKYVKSQMKIVDYYSWTLKNRISRTLSYQFKERLKKIVGIEKTFTIYPSYVADLVENPQNKNLIYSYLPEDILLSAIKDSNYNNDIFLVKLVLQVKIFDKFNLRISDK</sequence>
<dbReference type="Proteomes" id="UP000183040">
    <property type="component" value="Unassembled WGS sequence"/>
</dbReference>
<evidence type="ECO:0000313" key="5">
    <source>
        <dbReference type="Proteomes" id="UP000183766"/>
    </source>
</evidence>
<evidence type="ECO:0000313" key="1">
    <source>
        <dbReference type="EMBL" id="MCA4525366.1"/>
    </source>
</evidence>
<name>A0A1H4GZY8_9BACE</name>
<dbReference type="EMBL" id="FOUM01000040">
    <property type="protein sequence ID" value="SFN61267.1"/>
    <property type="molecule type" value="Genomic_DNA"/>
</dbReference>
<dbReference type="Proteomes" id="UP000183766">
    <property type="component" value="Unassembled WGS sequence"/>
</dbReference>